<comment type="subcellular location">
    <subcellularLocation>
        <location evidence="1">Cell membrane</location>
        <topology evidence="1">Multi-pass membrane protein</topology>
    </subcellularLocation>
</comment>
<evidence type="ECO:0000256" key="4">
    <source>
        <dbReference type="ARBA" id="ARBA00022475"/>
    </source>
</evidence>
<dbReference type="Pfam" id="PF00999">
    <property type="entry name" value="Na_H_Exchanger"/>
    <property type="match status" value="1"/>
</dbReference>
<dbReference type="GO" id="GO:0015297">
    <property type="term" value="F:antiporter activity"/>
    <property type="evidence" value="ECO:0007669"/>
    <property type="project" value="UniProtKB-KW"/>
</dbReference>
<keyword evidence="2" id="KW-0813">Transport</keyword>
<feature type="transmembrane region" description="Helical" evidence="9">
    <location>
        <begin position="6"/>
        <end position="26"/>
    </location>
</feature>
<proteinExistence type="predicted"/>
<evidence type="ECO:0000256" key="6">
    <source>
        <dbReference type="ARBA" id="ARBA00022989"/>
    </source>
</evidence>
<dbReference type="GO" id="GO:1902600">
    <property type="term" value="P:proton transmembrane transport"/>
    <property type="evidence" value="ECO:0007669"/>
    <property type="project" value="InterPro"/>
</dbReference>
<evidence type="ECO:0000256" key="7">
    <source>
        <dbReference type="ARBA" id="ARBA00023065"/>
    </source>
</evidence>
<keyword evidence="7" id="KW-0406">Ion transport</keyword>
<dbReference type="AlphaFoldDB" id="A0A380FKU9"/>
<evidence type="ECO:0000256" key="1">
    <source>
        <dbReference type="ARBA" id="ARBA00004651"/>
    </source>
</evidence>
<dbReference type="Proteomes" id="UP000255277">
    <property type="component" value="Unassembled WGS sequence"/>
</dbReference>
<evidence type="ECO:0000313" key="11">
    <source>
        <dbReference type="EMBL" id="SUM34892.1"/>
    </source>
</evidence>
<dbReference type="PANTHER" id="PTHR32507:SF0">
    <property type="entry name" value="NA(+)_H(+) ANTIPORTER 2-RELATED"/>
    <property type="match status" value="1"/>
</dbReference>
<feature type="transmembrane region" description="Helical" evidence="9">
    <location>
        <begin position="33"/>
        <end position="51"/>
    </location>
</feature>
<feature type="transmembrane region" description="Helical" evidence="9">
    <location>
        <begin position="122"/>
        <end position="142"/>
    </location>
</feature>
<organism evidence="11 12">
    <name type="scientific">Staphylococcus gallinarum</name>
    <dbReference type="NCBI Taxonomy" id="1293"/>
    <lineage>
        <taxon>Bacteria</taxon>
        <taxon>Bacillati</taxon>
        <taxon>Bacillota</taxon>
        <taxon>Bacilli</taxon>
        <taxon>Bacillales</taxon>
        <taxon>Staphylococcaceae</taxon>
        <taxon>Staphylococcus</taxon>
    </lineage>
</organism>
<gene>
    <name evidence="11" type="ORF">NCTC12195_04419</name>
</gene>
<evidence type="ECO:0000313" key="12">
    <source>
        <dbReference type="Proteomes" id="UP000255277"/>
    </source>
</evidence>
<keyword evidence="4" id="KW-1003">Cell membrane</keyword>
<evidence type="ECO:0000256" key="3">
    <source>
        <dbReference type="ARBA" id="ARBA00022449"/>
    </source>
</evidence>
<sequence length="148" mass="15727">MSLLNLPLMLVIVIFLALGIFSQWFASRIKWPSIVVMAIVGLLVGPIFGLINPQESLGESVFSPLVSLAVAIILFEGSSNLDFRELKGISKAVIRIITIGAIIAWVLGAVALHYVIGFSLSISLVLGGLFLITGPTVIQPLLKTSEGA</sequence>
<keyword evidence="6 9" id="KW-1133">Transmembrane helix</keyword>
<dbReference type="InterPro" id="IPR006153">
    <property type="entry name" value="Cation/H_exchanger_TM"/>
</dbReference>
<reference evidence="11 12" key="1">
    <citation type="submission" date="2018-06" db="EMBL/GenBank/DDBJ databases">
        <authorList>
            <consortium name="Pathogen Informatics"/>
            <person name="Doyle S."/>
        </authorList>
    </citation>
    <scope>NUCLEOTIDE SEQUENCE [LARGE SCALE GENOMIC DNA]</scope>
    <source>
        <strain evidence="11 12">NCTC12195</strain>
    </source>
</reference>
<keyword evidence="8 9" id="KW-0472">Membrane</keyword>
<evidence type="ECO:0000256" key="2">
    <source>
        <dbReference type="ARBA" id="ARBA00022448"/>
    </source>
</evidence>
<dbReference type="Gene3D" id="1.20.1530.20">
    <property type="match status" value="1"/>
</dbReference>
<evidence type="ECO:0000256" key="5">
    <source>
        <dbReference type="ARBA" id="ARBA00022692"/>
    </source>
</evidence>
<evidence type="ECO:0000259" key="10">
    <source>
        <dbReference type="Pfam" id="PF00999"/>
    </source>
</evidence>
<name>A0A380FKU9_STAGA</name>
<accession>A0A380FKU9</accession>
<evidence type="ECO:0000256" key="8">
    <source>
        <dbReference type="ARBA" id="ARBA00023136"/>
    </source>
</evidence>
<dbReference type="InterPro" id="IPR038770">
    <property type="entry name" value="Na+/solute_symporter_sf"/>
</dbReference>
<keyword evidence="5 9" id="KW-0812">Transmembrane</keyword>
<feature type="transmembrane region" description="Helical" evidence="9">
    <location>
        <begin position="57"/>
        <end position="75"/>
    </location>
</feature>
<feature type="domain" description="Cation/H+ exchanger transmembrane" evidence="10">
    <location>
        <begin position="19"/>
        <end position="145"/>
    </location>
</feature>
<keyword evidence="3" id="KW-0050">Antiport</keyword>
<dbReference type="GO" id="GO:0005886">
    <property type="term" value="C:plasma membrane"/>
    <property type="evidence" value="ECO:0007669"/>
    <property type="project" value="UniProtKB-SubCell"/>
</dbReference>
<dbReference type="EMBL" id="UHDK01000001">
    <property type="protein sequence ID" value="SUM34892.1"/>
    <property type="molecule type" value="Genomic_DNA"/>
</dbReference>
<dbReference type="PANTHER" id="PTHR32507">
    <property type="entry name" value="NA(+)/H(+) ANTIPORTER 1"/>
    <property type="match status" value="1"/>
</dbReference>
<protein>
    <submittedName>
        <fullName evidence="11">Na+ H+ exchanger</fullName>
    </submittedName>
</protein>
<evidence type="ECO:0000256" key="9">
    <source>
        <dbReference type="SAM" id="Phobius"/>
    </source>
</evidence>
<feature type="transmembrane region" description="Helical" evidence="9">
    <location>
        <begin position="96"/>
        <end position="116"/>
    </location>
</feature>